<gene>
    <name evidence="3" type="ORF">J3492_07870</name>
</gene>
<dbReference type="Pfam" id="PF01266">
    <property type="entry name" value="DAO"/>
    <property type="match status" value="1"/>
</dbReference>
<feature type="domain" description="FAD dependent oxidoreductase" evidence="2">
    <location>
        <begin position="7"/>
        <end position="395"/>
    </location>
</feature>
<dbReference type="SUPFAM" id="SSF54373">
    <property type="entry name" value="FAD-linked reductases, C-terminal domain"/>
    <property type="match status" value="1"/>
</dbReference>
<dbReference type="Gene3D" id="3.30.9.10">
    <property type="entry name" value="D-Amino Acid Oxidase, subunit A, domain 2"/>
    <property type="match status" value="1"/>
</dbReference>
<dbReference type="InterPro" id="IPR036188">
    <property type="entry name" value="FAD/NAD-bd_sf"/>
</dbReference>
<dbReference type="PANTHER" id="PTHR13847:SF289">
    <property type="entry name" value="GLYCINE OXIDASE"/>
    <property type="match status" value="1"/>
</dbReference>
<accession>A0ABS3NPY7</accession>
<dbReference type="SUPFAM" id="SSF51905">
    <property type="entry name" value="FAD/NAD(P)-binding domain"/>
    <property type="match status" value="1"/>
</dbReference>
<proteinExistence type="predicted"/>
<comment type="caution">
    <text evidence="3">The sequence shown here is derived from an EMBL/GenBank/DDBJ whole genome shotgun (WGS) entry which is preliminary data.</text>
</comment>
<dbReference type="Gene3D" id="3.50.50.60">
    <property type="entry name" value="FAD/NAD(P)-binding domain"/>
    <property type="match status" value="2"/>
</dbReference>
<evidence type="ECO:0000313" key="3">
    <source>
        <dbReference type="EMBL" id="MBO1531133.1"/>
    </source>
</evidence>
<evidence type="ECO:0000259" key="2">
    <source>
        <dbReference type="Pfam" id="PF01266"/>
    </source>
</evidence>
<dbReference type="Proteomes" id="UP000664554">
    <property type="component" value="Unassembled WGS sequence"/>
</dbReference>
<evidence type="ECO:0000313" key="4">
    <source>
        <dbReference type="Proteomes" id="UP000664554"/>
    </source>
</evidence>
<keyword evidence="1" id="KW-0560">Oxidoreductase</keyword>
<organism evidence="3 4">
    <name type="scientific">Psychrobacter coccoides</name>
    <dbReference type="NCBI Taxonomy" id="2818440"/>
    <lineage>
        <taxon>Bacteria</taxon>
        <taxon>Pseudomonadati</taxon>
        <taxon>Pseudomonadota</taxon>
        <taxon>Gammaproteobacteria</taxon>
        <taxon>Moraxellales</taxon>
        <taxon>Moraxellaceae</taxon>
        <taxon>Psychrobacter</taxon>
    </lineage>
</organism>
<name>A0ABS3NPY7_9GAMM</name>
<dbReference type="PANTHER" id="PTHR13847">
    <property type="entry name" value="SARCOSINE DEHYDROGENASE-RELATED"/>
    <property type="match status" value="1"/>
</dbReference>
<sequence>MITSNFDLHIIGGGIIGLTTAVTLQARGVKVALLDANEVGQGASFGNAGHIAPEHVFPIADASMLRHIPAMLLNPTGPLRIDWRYLPRLMPWAIQLLMNMRPEPFEHIHKALLNLNNHCLQAWLNFANQWQLDDWIKVKGSLLTAEKASSVDLLKAQGQRFNDVGVTTELLNQEALLAHEPALKDNQLGALFFPNTGHITNLTAVINQLSRTFRGLGGEIVEHCRVLEAHTNIDGIYLTTNQGDITASKVMLAAGAHSKPLVKQLTGIRVPLDTERGYHLMLPHESARLQTPVTSLDRRFVMTPMQEGLRLAGTVEYAGLEAPPNMQRAHVLLQHAQPMLKTPLNSNDKVPWMGFRPSTSDSLPVIDKTERVFLNFGHQHLGLTQAVVSAQMIAEYYFDESHTIDPRPYQLSRFT</sequence>
<keyword evidence="4" id="KW-1185">Reference proteome</keyword>
<protein>
    <submittedName>
        <fullName evidence="3">FAD-binding oxidoreductase</fullName>
    </submittedName>
</protein>
<evidence type="ECO:0000256" key="1">
    <source>
        <dbReference type="ARBA" id="ARBA00023002"/>
    </source>
</evidence>
<dbReference type="InterPro" id="IPR006076">
    <property type="entry name" value="FAD-dep_OxRdtase"/>
</dbReference>
<dbReference type="EMBL" id="JAGBKM010000012">
    <property type="protein sequence ID" value="MBO1531133.1"/>
    <property type="molecule type" value="Genomic_DNA"/>
</dbReference>
<dbReference type="RefSeq" id="WP_207991255.1">
    <property type="nucleotide sequence ID" value="NZ_JAGBKM010000012.1"/>
</dbReference>
<reference evidence="3 4" key="1">
    <citation type="submission" date="2021-03" db="EMBL/GenBank/DDBJ databases">
        <authorList>
            <person name="Shang D.-D."/>
            <person name="Du Z.-J."/>
            <person name="Chen G.-J."/>
        </authorList>
    </citation>
    <scope>NUCLEOTIDE SEQUENCE [LARGE SCALE GENOMIC DNA]</scope>
    <source>
        <strain evidence="3 4">F1192</strain>
    </source>
</reference>